<dbReference type="GO" id="GO:0005829">
    <property type="term" value="C:cytosol"/>
    <property type="evidence" value="ECO:0007669"/>
    <property type="project" value="TreeGrafter"/>
</dbReference>
<proteinExistence type="predicted"/>
<organism evidence="1 2">
    <name type="scientific">Wenjunlia vitaminophila</name>
    <name type="common">Streptomyces vitaminophilus</name>
    <dbReference type="NCBI Taxonomy" id="76728"/>
    <lineage>
        <taxon>Bacteria</taxon>
        <taxon>Bacillati</taxon>
        <taxon>Actinomycetota</taxon>
        <taxon>Actinomycetes</taxon>
        <taxon>Kitasatosporales</taxon>
        <taxon>Streptomycetaceae</taxon>
        <taxon>Wenjunlia</taxon>
    </lineage>
</organism>
<dbReference type="CDD" id="cd01745">
    <property type="entry name" value="GATase1_2"/>
    <property type="match status" value="1"/>
</dbReference>
<reference evidence="1 2" key="1">
    <citation type="submission" date="2015-10" db="EMBL/GenBank/DDBJ databases">
        <title>Draft genome sequence of pyrrolomycin-producing Streptomyces vitaminophilus.</title>
        <authorList>
            <person name="Graham D.E."/>
            <person name="Mahan K.M."/>
            <person name="Klingeman D.M."/>
            <person name="Hettich R.L."/>
            <person name="Parry R.J."/>
        </authorList>
    </citation>
    <scope>NUCLEOTIDE SEQUENCE [LARGE SCALE GENOMIC DNA]</scope>
    <source>
        <strain evidence="1 2">ATCC 31673</strain>
    </source>
</reference>
<dbReference type="GO" id="GO:0033969">
    <property type="term" value="F:gamma-glutamyl-gamma-aminobutyrate hydrolase activity"/>
    <property type="evidence" value="ECO:0007669"/>
    <property type="project" value="TreeGrafter"/>
</dbReference>
<evidence type="ECO:0000313" key="1">
    <source>
        <dbReference type="EMBL" id="KRV50636.1"/>
    </source>
</evidence>
<dbReference type="SUPFAM" id="SSF52317">
    <property type="entry name" value="Class I glutamine amidotransferase-like"/>
    <property type="match status" value="1"/>
</dbReference>
<protein>
    <recommendedName>
        <fullName evidence="3">Gamma-glutamyl-gamma-aminobutyrate hydrolase family protein</fullName>
    </recommendedName>
</protein>
<dbReference type="PROSITE" id="PS51273">
    <property type="entry name" value="GATASE_TYPE_1"/>
    <property type="match status" value="1"/>
</dbReference>
<dbReference type="InterPro" id="IPR044668">
    <property type="entry name" value="PuuD-like"/>
</dbReference>
<accession>A0A0T6LY14</accession>
<dbReference type="GO" id="GO:0006598">
    <property type="term" value="P:polyamine catabolic process"/>
    <property type="evidence" value="ECO:0007669"/>
    <property type="project" value="TreeGrafter"/>
</dbReference>
<dbReference type="InterPro" id="IPR029062">
    <property type="entry name" value="Class_I_gatase-like"/>
</dbReference>
<gene>
    <name evidence="1" type="ORF">AQ490_16415</name>
</gene>
<evidence type="ECO:0008006" key="3">
    <source>
        <dbReference type="Google" id="ProtNLM"/>
    </source>
</evidence>
<dbReference type="STRING" id="76728.AQ490_16415"/>
<dbReference type="AlphaFoldDB" id="A0A0T6LY14"/>
<dbReference type="EMBL" id="LLZU01000005">
    <property type="protein sequence ID" value="KRV50636.1"/>
    <property type="molecule type" value="Genomic_DNA"/>
</dbReference>
<dbReference type="PANTHER" id="PTHR43235:SF1">
    <property type="entry name" value="GLUTAMINE AMIDOTRANSFERASE PB2B2.05-RELATED"/>
    <property type="match status" value="1"/>
</dbReference>
<keyword evidence="2" id="KW-1185">Reference proteome</keyword>
<dbReference type="Pfam" id="PF07722">
    <property type="entry name" value="Peptidase_C26"/>
    <property type="match status" value="1"/>
</dbReference>
<name>A0A0T6LY14_WENVI</name>
<dbReference type="Gene3D" id="3.40.50.880">
    <property type="match status" value="1"/>
</dbReference>
<sequence>MLQWEYMEKVAQAGGAPVLLPPIPEVVESVMEKADALLLSGGPDVAPARYGEEPGPDTKPPRLFRDDSEFAALRLAEERGLPVLGICRGLQIMCIARGGRLHQHLPEHGPTVLGTYEPREIQIKPDSRLGGILGLSPTVYCHHHQGVAEIGAGMVATAWADDGIIEGAEEEDPDAPFRVGIQAHGELGDSTMPLFRALVEAASAGKRG</sequence>
<dbReference type="InterPro" id="IPR011697">
    <property type="entry name" value="Peptidase_C26"/>
</dbReference>
<evidence type="ECO:0000313" key="2">
    <source>
        <dbReference type="Proteomes" id="UP000050867"/>
    </source>
</evidence>
<comment type="caution">
    <text evidence="1">The sequence shown here is derived from an EMBL/GenBank/DDBJ whole genome shotgun (WGS) entry which is preliminary data.</text>
</comment>
<dbReference type="Proteomes" id="UP000050867">
    <property type="component" value="Unassembled WGS sequence"/>
</dbReference>
<dbReference type="eggNOG" id="COG2071">
    <property type="taxonomic scope" value="Bacteria"/>
</dbReference>
<dbReference type="PANTHER" id="PTHR43235">
    <property type="entry name" value="GLUTAMINE AMIDOTRANSFERASE PB2B2.05-RELATED"/>
    <property type="match status" value="1"/>
</dbReference>